<organism evidence="2 3">
    <name type="scientific">Aquimarina spongiae</name>
    <dbReference type="NCBI Taxonomy" id="570521"/>
    <lineage>
        <taxon>Bacteria</taxon>
        <taxon>Pseudomonadati</taxon>
        <taxon>Bacteroidota</taxon>
        <taxon>Flavobacteriia</taxon>
        <taxon>Flavobacteriales</taxon>
        <taxon>Flavobacteriaceae</taxon>
        <taxon>Aquimarina</taxon>
    </lineage>
</organism>
<dbReference type="Gene3D" id="2.40.128.110">
    <property type="entry name" value="Lipid/polyisoprenoid-binding, YceI-like"/>
    <property type="match status" value="1"/>
</dbReference>
<dbReference type="Proteomes" id="UP000184432">
    <property type="component" value="Unassembled WGS sequence"/>
</dbReference>
<dbReference type="RefSeq" id="WP_073313587.1">
    <property type="nucleotide sequence ID" value="NZ_FQYP01000001.1"/>
</dbReference>
<dbReference type="SMART" id="SM00867">
    <property type="entry name" value="YceI"/>
    <property type="match status" value="1"/>
</dbReference>
<keyword evidence="3" id="KW-1185">Reference proteome</keyword>
<dbReference type="EMBL" id="FQYP01000001">
    <property type="protein sequence ID" value="SHI41553.1"/>
    <property type="molecule type" value="Genomic_DNA"/>
</dbReference>
<dbReference type="Pfam" id="PF04264">
    <property type="entry name" value="YceI"/>
    <property type="match status" value="1"/>
</dbReference>
<feature type="domain" description="Lipid/polyisoprenoid-binding YceI-like" evidence="1">
    <location>
        <begin position="21"/>
        <end position="176"/>
    </location>
</feature>
<dbReference type="SUPFAM" id="SSF101874">
    <property type="entry name" value="YceI-like"/>
    <property type="match status" value="1"/>
</dbReference>
<evidence type="ECO:0000313" key="3">
    <source>
        <dbReference type="Proteomes" id="UP000184432"/>
    </source>
</evidence>
<dbReference type="OrthoDB" id="116832at2"/>
<reference evidence="3" key="1">
    <citation type="submission" date="2016-11" db="EMBL/GenBank/DDBJ databases">
        <authorList>
            <person name="Varghese N."/>
            <person name="Submissions S."/>
        </authorList>
    </citation>
    <scope>NUCLEOTIDE SEQUENCE [LARGE SCALE GENOMIC DNA]</scope>
    <source>
        <strain evidence="3">DSM 22623</strain>
    </source>
</reference>
<dbReference type="PANTHER" id="PTHR34406">
    <property type="entry name" value="PROTEIN YCEI"/>
    <property type="match status" value="1"/>
</dbReference>
<dbReference type="InterPro" id="IPR036761">
    <property type="entry name" value="TTHA0802/YceI-like_sf"/>
</dbReference>
<sequence length="180" mass="20098">MKSIITTIACLILSVMSYGQEKFLTKSGHVSFFSHSPIEDIEAENDQVLSIIDTNNGAIAISILMKSFLFEKALMQEHFNENYVESDKYPKATFKGELINFSTLENNAEVTIKGNLTIHGVTKPTVIKAKIKKTEGNISLEGNFPVKVEDFNIEIPSVVVNNIAKTIKVTFNLDHQPYTK</sequence>
<evidence type="ECO:0000313" key="2">
    <source>
        <dbReference type="EMBL" id="SHI41553.1"/>
    </source>
</evidence>
<evidence type="ECO:0000259" key="1">
    <source>
        <dbReference type="SMART" id="SM00867"/>
    </source>
</evidence>
<dbReference type="AlphaFoldDB" id="A0A1M6AZA3"/>
<protein>
    <submittedName>
        <fullName evidence="2">YceI-like domain-containing protein</fullName>
    </submittedName>
</protein>
<dbReference type="PANTHER" id="PTHR34406:SF1">
    <property type="entry name" value="PROTEIN YCEI"/>
    <property type="match status" value="1"/>
</dbReference>
<proteinExistence type="predicted"/>
<accession>A0A1M6AZA3</accession>
<dbReference type="InterPro" id="IPR007372">
    <property type="entry name" value="Lipid/polyisoprenoid-bd_YceI"/>
</dbReference>
<dbReference type="STRING" id="570521.SAMN04488508_101542"/>
<name>A0A1M6AZA3_9FLAO</name>
<gene>
    <name evidence="2" type="ORF">SAMN04488508_101542</name>
</gene>